<evidence type="ECO:0000256" key="1">
    <source>
        <dbReference type="SAM" id="MobiDB-lite"/>
    </source>
</evidence>
<feature type="region of interest" description="Disordered" evidence="1">
    <location>
        <begin position="93"/>
        <end position="113"/>
    </location>
</feature>
<evidence type="ECO:0000313" key="5">
    <source>
        <dbReference type="Proteomes" id="UP000827892"/>
    </source>
</evidence>
<keyword evidence="2" id="KW-0732">Signal</keyword>
<accession>A0AAE9D545</accession>
<feature type="compositionally biased region" description="Basic and acidic residues" evidence="1">
    <location>
        <begin position="26"/>
        <end position="36"/>
    </location>
</feature>
<evidence type="ECO:0000313" key="6">
    <source>
        <dbReference type="Proteomes" id="UP000829354"/>
    </source>
</evidence>
<feature type="compositionally biased region" description="Basic and acidic residues" evidence="1">
    <location>
        <begin position="93"/>
        <end position="109"/>
    </location>
</feature>
<name>A0AAE9D545_CAEBR</name>
<gene>
    <name evidence="3" type="ORF">L3Y34_003612</name>
    <name evidence="4" type="ORF">L5515_010761</name>
</gene>
<organism evidence="3 5">
    <name type="scientific">Caenorhabditis briggsae</name>
    <dbReference type="NCBI Taxonomy" id="6238"/>
    <lineage>
        <taxon>Eukaryota</taxon>
        <taxon>Metazoa</taxon>
        <taxon>Ecdysozoa</taxon>
        <taxon>Nematoda</taxon>
        <taxon>Chromadorea</taxon>
        <taxon>Rhabditida</taxon>
        <taxon>Rhabditina</taxon>
        <taxon>Rhabditomorpha</taxon>
        <taxon>Rhabditoidea</taxon>
        <taxon>Rhabditidae</taxon>
        <taxon>Peloderinae</taxon>
        <taxon>Caenorhabditis</taxon>
    </lineage>
</organism>
<feature type="chain" id="PRO_5044706790" evidence="2">
    <location>
        <begin position="19"/>
        <end position="130"/>
    </location>
</feature>
<sequence length="130" mass="15157">MRIISLFFLILILLVVIADSKIGRERKEKNRREKNSRGISRSETTRSLPEVTTTFSVRLGKPYSVKTRDDVTPPPNLSGSRASLLRSIRRIDSRRFENTEQTRNKRQNKDLPLIRNPISFQRSLRNKFSS</sequence>
<protein>
    <submittedName>
        <fullName evidence="3">Uncharacterized protein</fullName>
    </submittedName>
</protein>
<dbReference type="AlphaFoldDB" id="A0AAE9D545"/>
<feature type="compositionally biased region" description="Polar residues" evidence="1">
    <location>
        <begin position="37"/>
        <end position="51"/>
    </location>
</feature>
<dbReference type="EMBL" id="CP092623">
    <property type="protein sequence ID" value="UMM27491.1"/>
    <property type="molecule type" value="Genomic_DNA"/>
</dbReference>
<evidence type="ECO:0000313" key="3">
    <source>
        <dbReference type="EMBL" id="ULT94257.1"/>
    </source>
</evidence>
<feature type="region of interest" description="Disordered" evidence="1">
    <location>
        <begin position="26"/>
        <end position="51"/>
    </location>
</feature>
<evidence type="ECO:0000313" key="4">
    <source>
        <dbReference type="EMBL" id="UMM27491.1"/>
    </source>
</evidence>
<evidence type="ECO:0000256" key="2">
    <source>
        <dbReference type="SAM" id="SignalP"/>
    </source>
</evidence>
<reference evidence="3 5" key="2">
    <citation type="submission" date="2022-05" db="EMBL/GenBank/DDBJ databases">
        <title>Chromosome-level reference genomes for two strains of Caenorhabditis briggsae: an improved platform for comparative genomics.</title>
        <authorList>
            <person name="Stevens L."/>
            <person name="Andersen E.C."/>
        </authorList>
    </citation>
    <scope>NUCLEOTIDE SEQUENCE [LARGE SCALE GENOMIC DNA]</scope>
    <source>
        <strain evidence="3">QX1410_ONT</strain>
        <tissue evidence="3">Whole-organism</tissue>
    </source>
</reference>
<reference evidence="4 6" key="1">
    <citation type="submission" date="2022-04" db="EMBL/GenBank/DDBJ databases">
        <title>Chromosome-level reference genomes for two strains of Caenorhabditis briggsae: an improved platform for comparative genomics.</title>
        <authorList>
            <person name="Stevens L."/>
            <person name="Andersen E."/>
        </authorList>
    </citation>
    <scope>NUCLEOTIDE SEQUENCE [LARGE SCALE GENOMIC DNA]</scope>
    <source>
        <strain evidence="4">VX34</strain>
        <tissue evidence="4">Whole-organism</tissue>
    </source>
</reference>
<feature type="signal peptide" evidence="2">
    <location>
        <begin position="1"/>
        <end position="18"/>
    </location>
</feature>
<proteinExistence type="predicted"/>
<dbReference type="Proteomes" id="UP000827892">
    <property type="component" value="Chromosome IV"/>
</dbReference>
<keyword evidence="6" id="KW-1185">Reference proteome</keyword>
<dbReference type="Proteomes" id="UP000829354">
    <property type="component" value="Chromosome IV"/>
</dbReference>
<dbReference type="EMBL" id="CP090894">
    <property type="protein sequence ID" value="ULT94257.1"/>
    <property type="molecule type" value="Genomic_DNA"/>
</dbReference>